<feature type="transmembrane region" description="Helical" evidence="2">
    <location>
        <begin position="89"/>
        <end position="111"/>
    </location>
</feature>
<keyword evidence="2" id="KW-0812">Transmembrane</keyword>
<dbReference type="InterPro" id="IPR007436">
    <property type="entry name" value="DUF485"/>
</dbReference>
<dbReference type="PANTHER" id="PTHR38441:SF1">
    <property type="entry name" value="MEMBRANE PROTEIN"/>
    <property type="match status" value="1"/>
</dbReference>
<dbReference type="EMBL" id="VKLS01000074">
    <property type="protein sequence ID" value="TSB42554.1"/>
    <property type="molecule type" value="Genomic_DNA"/>
</dbReference>
<keyword evidence="2" id="KW-1133">Transmembrane helix</keyword>
<comment type="caution">
    <text evidence="3">The sequence shown here is derived from an EMBL/GenBank/DDBJ whole genome shotgun (WGS) entry which is preliminary data.</text>
</comment>
<evidence type="ECO:0000313" key="3">
    <source>
        <dbReference type="EMBL" id="TSB42554.1"/>
    </source>
</evidence>
<evidence type="ECO:0000256" key="2">
    <source>
        <dbReference type="SAM" id="Phobius"/>
    </source>
</evidence>
<dbReference type="RefSeq" id="WP_143941012.1">
    <property type="nucleotide sequence ID" value="NZ_VKLS01000074.1"/>
</dbReference>
<evidence type="ECO:0000256" key="1">
    <source>
        <dbReference type="SAM" id="MobiDB-lite"/>
    </source>
</evidence>
<proteinExistence type="predicted"/>
<keyword evidence="2" id="KW-0472">Membrane</keyword>
<gene>
    <name evidence="3" type="ORF">FNZ23_09335</name>
</gene>
<evidence type="ECO:0000313" key="4">
    <source>
        <dbReference type="Proteomes" id="UP000320888"/>
    </source>
</evidence>
<accession>A0A553ZM47</accession>
<name>A0A553ZM47_9ACTN</name>
<dbReference type="Proteomes" id="UP000320888">
    <property type="component" value="Unassembled WGS sequence"/>
</dbReference>
<protein>
    <submittedName>
        <fullName evidence="3">DUF485 domain-containing protein</fullName>
    </submittedName>
</protein>
<dbReference type="PANTHER" id="PTHR38441">
    <property type="entry name" value="INTEGRAL MEMBRANE PROTEIN-RELATED"/>
    <property type="match status" value="1"/>
</dbReference>
<feature type="region of interest" description="Disordered" evidence="1">
    <location>
        <begin position="1"/>
        <end position="39"/>
    </location>
</feature>
<dbReference type="Pfam" id="PF04341">
    <property type="entry name" value="DUF485"/>
    <property type="match status" value="1"/>
</dbReference>
<organism evidence="3 4">
    <name type="scientific">Streptomyces benahoarensis</name>
    <dbReference type="NCBI Taxonomy" id="2595054"/>
    <lineage>
        <taxon>Bacteria</taxon>
        <taxon>Bacillati</taxon>
        <taxon>Actinomycetota</taxon>
        <taxon>Actinomycetes</taxon>
        <taxon>Kitasatosporales</taxon>
        <taxon>Streptomycetaceae</taxon>
        <taxon>Streptomyces</taxon>
    </lineage>
</organism>
<dbReference type="OrthoDB" id="3543412at2"/>
<keyword evidence="4" id="KW-1185">Reference proteome</keyword>
<dbReference type="AlphaFoldDB" id="A0A553ZM47"/>
<sequence>MTAPRGSAPATAAWNKAADPRQDGTGEATAPGGSPHGLAPLWTVEETTARRGPSRHQVPSARAAAHDEVYCTVQGSAAFQEVRRRYRGFVIPATVLFLGWYLAYVITAPVAPHLMACPVVGALNVALLAGLGQFLTTFLLAWVYARHARIHRGAAALEIRWETQELMGGNAR</sequence>
<reference evidence="3 4" key="1">
    <citation type="submission" date="2019-07" db="EMBL/GenBank/DDBJ databases">
        <title>Draft genome for Streptomyces benahoarensis MZ03-48.</title>
        <authorList>
            <person name="Gonzalez-Pimentel J.L."/>
        </authorList>
    </citation>
    <scope>NUCLEOTIDE SEQUENCE [LARGE SCALE GENOMIC DNA]</scope>
    <source>
        <strain evidence="3 4">MZ03-48</strain>
    </source>
</reference>
<feature type="transmembrane region" description="Helical" evidence="2">
    <location>
        <begin position="123"/>
        <end position="145"/>
    </location>
</feature>